<gene>
    <name evidence="1" type="ORF">GM160_09240</name>
</gene>
<evidence type="ECO:0000313" key="2">
    <source>
        <dbReference type="Proteomes" id="UP000427716"/>
    </source>
</evidence>
<keyword evidence="2" id="KW-1185">Reference proteome</keyword>
<dbReference type="Proteomes" id="UP000427716">
    <property type="component" value="Chromosome"/>
</dbReference>
<proteinExistence type="predicted"/>
<evidence type="ECO:0008006" key="3">
    <source>
        <dbReference type="Google" id="ProtNLM"/>
    </source>
</evidence>
<reference evidence="1 2" key="1">
    <citation type="submission" date="2019-11" db="EMBL/GenBank/DDBJ databases">
        <authorList>
            <person name="Zhang J."/>
            <person name="Sun C."/>
        </authorList>
    </citation>
    <scope>NUCLEOTIDE SEQUENCE [LARGE SCALE GENOMIC DNA]</scope>
    <source>
        <strain evidence="2">sp2</strain>
    </source>
</reference>
<dbReference type="SUPFAM" id="SSF48452">
    <property type="entry name" value="TPR-like"/>
    <property type="match status" value="1"/>
</dbReference>
<name>A0A6I6D473_9GAMM</name>
<sequence length="390" mass="43159">MPQPLPPDLDRLRDQMTDPAASAVDCDQATGVIDWFYDQAWQADRLEREQMPWLLDWMRRCHDPRRFEIGDGLAVTLIGEGRLEEAAALAQSLLAEAWDPGLTHTLALALAARGEVAEAIDRLSELVNHPEFAALPPEIATQVHLDLATLLRRQGSLFKAIRPLTDAVETAARCDEPAWLEQAAEMLIEQLVEQGGAEEAVEILSPHLDDNRLGLWRRVLDGLGGHLDPAMRERGLALMVEAGDYRTVLNRLVDQVGDDPQRLRLAFTAALALRAPAEVTCPLAARLLASDAARQEEGAPLIAAASVAVAETQEEKSHSQAKWHRDGVVQLISVAKHHGILEGEIREWAEKEGLYHEHGVIDRAARHCLEKIDKPPEWLVKRLGQEGRGN</sequence>
<dbReference type="RefSeq" id="WP_156574740.1">
    <property type="nucleotide sequence ID" value="NZ_CP046415.1"/>
</dbReference>
<dbReference type="InterPro" id="IPR011990">
    <property type="entry name" value="TPR-like_helical_dom_sf"/>
</dbReference>
<dbReference type="AlphaFoldDB" id="A0A6I6D473"/>
<evidence type="ECO:0000313" key="1">
    <source>
        <dbReference type="EMBL" id="QGT79057.1"/>
    </source>
</evidence>
<dbReference type="KEGG" id="ghl:GM160_09240"/>
<dbReference type="Gene3D" id="1.25.40.10">
    <property type="entry name" value="Tetratricopeptide repeat domain"/>
    <property type="match status" value="1"/>
</dbReference>
<organism evidence="1 2">
    <name type="scientific">Guyparkeria halophila</name>
    <dbReference type="NCBI Taxonomy" id="47960"/>
    <lineage>
        <taxon>Bacteria</taxon>
        <taxon>Pseudomonadati</taxon>
        <taxon>Pseudomonadota</taxon>
        <taxon>Gammaproteobacteria</taxon>
        <taxon>Chromatiales</taxon>
        <taxon>Thioalkalibacteraceae</taxon>
        <taxon>Guyparkeria</taxon>
    </lineage>
</organism>
<accession>A0A6I6D473</accession>
<dbReference type="EMBL" id="CP046415">
    <property type="protein sequence ID" value="QGT79057.1"/>
    <property type="molecule type" value="Genomic_DNA"/>
</dbReference>
<protein>
    <recommendedName>
        <fullName evidence="3">Tetratricopeptide repeat protein</fullName>
    </recommendedName>
</protein>